<evidence type="ECO:0000256" key="6">
    <source>
        <dbReference type="ARBA" id="ARBA00023277"/>
    </source>
</evidence>
<proteinExistence type="inferred from homology"/>
<dbReference type="SUPFAM" id="SSF56784">
    <property type="entry name" value="HAD-like"/>
    <property type="match status" value="1"/>
</dbReference>
<comment type="subcellular location">
    <subcellularLocation>
        <location evidence="1">Cytoplasm</location>
    </subcellularLocation>
</comment>
<evidence type="ECO:0000256" key="2">
    <source>
        <dbReference type="ARBA" id="ARBA00005628"/>
    </source>
</evidence>
<evidence type="ECO:0000313" key="8">
    <source>
        <dbReference type="EMBL" id="MDC7787698.1"/>
    </source>
</evidence>
<dbReference type="Gene3D" id="3.40.50.1000">
    <property type="entry name" value="HAD superfamily/HAD-like"/>
    <property type="match status" value="1"/>
</dbReference>
<organism evidence="8 9">
    <name type="scientific">Rhodoplanes tepidamans</name>
    <name type="common">Rhodoplanes cryptolactis</name>
    <dbReference type="NCBI Taxonomy" id="200616"/>
    <lineage>
        <taxon>Bacteria</taxon>
        <taxon>Pseudomonadati</taxon>
        <taxon>Pseudomonadota</taxon>
        <taxon>Alphaproteobacteria</taxon>
        <taxon>Hyphomicrobiales</taxon>
        <taxon>Nitrobacteraceae</taxon>
        <taxon>Rhodoplanes</taxon>
    </lineage>
</organism>
<evidence type="ECO:0000256" key="3">
    <source>
        <dbReference type="ARBA" id="ARBA00022490"/>
    </source>
</evidence>
<dbReference type="Proteomes" id="UP001165652">
    <property type="component" value="Unassembled WGS sequence"/>
</dbReference>
<dbReference type="PANTHER" id="PTHR42891">
    <property type="entry name" value="D-GLYCERO-BETA-D-MANNO-HEPTOSE-1,7-BISPHOSPHATE 7-PHOSPHATASE"/>
    <property type="match status" value="1"/>
</dbReference>
<dbReference type="InterPro" id="IPR006549">
    <property type="entry name" value="HAD-SF_hydro_IIIA"/>
</dbReference>
<evidence type="ECO:0000256" key="5">
    <source>
        <dbReference type="ARBA" id="ARBA00022801"/>
    </source>
</evidence>
<dbReference type="InterPro" id="IPR023214">
    <property type="entry name" value="HAD_sf"/>
</dbReference>
<accession>A0ABT5JE16</accession>
<dbReference type="RefSeq" id="WP_272778538.1">
    <property type="nucleotide sequence ID" value="NZ_JAQQLI010000031.1"/>
</dbReference>
<keyword evidence="9" id="KW-1185">Reference proteome</keyword>
<evidence type="ECO:0000256" key="1">
    <source>
        <dbReference type="ARBA" id="ARBA00004496"/>
    </source>
</evidence>
<keyword evidence="6" id="KW-0119">Carbohydrate metabolism</keyword>
<dbReference type="InterPro" id="IPR036412">
    <property type="entry name" value="HAD-like_sf"/>
</dbReference>
<dbReference type="SUPFAM" id="SSF53448">
    <property type="entry name" value="Nucleotide-diphospho-sugar transferases"/>
    <property type="match status" value="1"/>
</dbReference>
<evidence type="ECO:0000256" key="7">
    <source>
        <dbReference type="ARBA" id="ARBA00031828"/>
    </source>
</evidence>
<dbReference type="NCBIfam" id="TIGR01662">
    <property type="entry name" value="HAD-SF-IIIA"/>
    <property type="match status" value="1"/>
</dbReference>
<dbReference type="Gene3D" id="3.90.550.10">
    <property type="entry name" value="Spore Coat Polysaccharide Biosynthesis Protein SpsA, Chain A"/>
    <property type="match status" value="1"/>
</dbReference>
<dbReference type="Pfam" id="PF13242">
    <property type="entry name" value="Hydrolase_like"/>
    <property type="match status" value="1"/>
</dbReference>
<sequence>MRALVLADRPAPGGPAGAALLRPVAGVPLLLRQMRALAGAGVRRLAVAADGPEAPAIAELAAGEAAALGLTLDRAPGEDGAPVLVVDGPVLFDLDLARLAAAHAAHAAALTVVAQPTLRPRESDLLAERDGRLAAVFPKDRPDPQDQRNLSPAGLWLAGPGALPGRGGEPWRDLCRDVVPALLAAGRPVAVHRTTEYLARVDAAAARAAAERDLAAGRPEALRLAHRRPALLVDVDGVLNHDPGPQGTLAPDDIVMVDGAGAALARARAAGFVIAAITNRAQVARGDVSFEALDRILGRLEALLAADGGYLDHIYVCPHHPGPFPHGGVPELVRACECRKPGTLLFRRAFAELPIDPGRACMVGDSTRDIMAAHAVGIPGYGVMTGHGCRDTGRARDGLDGTPDRMFADIGAAVDVVLAQA</sequence>
<keyword evidence="4" id="KW-0479">Metal-binding</keyword>
<dbReference type="EMBL" id="JAQQLI010000031">
    <property type="protein sequence ID" value="MDC7787698.1"/>
    <property type="molecule type" value="Genomic_DNA"/>
</dbReference>
<protein>
    <recommendedName>
        <fullName evidence="7">D,D-heptose 1,7-bisphosphate phosphatase</fullName>
    </recommendedName>
</protein>
<dbReference type="GO" id="GO:0016787">
    <property type="term" value="F:hydrolase activity"/>
    <property type="evidence" value="ECO:0007669"/>
    <property type="project" value="UniProtKB-KW"/>
</dbReference>
<reference evidence="8" key="1">
    <citation type="journal article" date="2023" name="Microbiol Resour">
        <title>Genome Sequences of Rhodoplanes serenus and Two Thermotolerant Strains, Rhodoplanes tepidamans and 'Rhodoplanes cryptolactis,' Further Refine the Genus.</title>
        <authorList>
            <person name="Rayyan A.A."/>
            <person name="Kyndt J.A."/>
        </authorList>
    </citation>
    <scope>NUCLEOTIDE SEQUENCE</scope>
    <source>
        <strain evidence="8">DSM 9987</strain>
    </source>
</reference>
<gene>
    <name evidence="8" type="ORF">PQJ73_18570</name>
</gene>
<dbReference type="NCBIfam" id="TIGR01656">
    <property type="entry name" value="Histidinol-ppas"/>
    <property type="match status" value="1"/>
</dbReference>
<name>A0ABT5JE16_RHOTP</name>
<keyword evidence="5 8" id="KW-0378">Hydrolase</keyword>
<dbReference type="InterPro" id="IPR029044">
    <property type="entry name" value="Nucleotide-diphossugar_trans"/>
</dbReference>
<dbReference type="InterPro" id="IPR006543">
    <property type="entry name" value="Histidinol-phos"/>
</dbReference>
<comment type="similarity">
    <text evidence="2">Belongs to the GmhB family.</text>
</comment>
<keyword evidence="3" id="KW-0963">Cytoplasm</keyword>
<dbReference type="PANTHER" id="PTHR42891:SF1">
    <property type="entry name" value="D-GLYCERO-BETA-D-MANNO-HEPTOSE-1,7-BISPHOSPHATE 7-PHOSPHATASE"/>
    <property type="match status" value="1"/>
</dbReference>
<evidence type="ECO:0000313" key="9">
    <source>
        <dbReference type="Proteomes" id="UP001165652"/>
    </source>
</evidence>
<evidence type="ECO:0000256" key="4">
    <source>
        <dbReference type="ARBA" id="ARBA00022723"/>
    </source>
</evidence>
<comment type="caution">
    <text evidence="8">The sequence shown here is derived from an EMBL/GenBank/DDBJ whole genome shotgun (WGS) entry which is preliminary data.</text>
</comment>
<reference evidence="8" key="2">
    <citation type="submission" date="2023-02" db="EMBL/GenBank/DDBJ databases">
        <authorList>
            <person name="Rayyan A."/>
            <person name="Meyer T."/>
            <person name="Kyndt J.A."/>
        </authorList>
    </citation>
    <scope>NUCLEOTIDE SEQUENCE</scope>
    <source>
        <strain evidence="8">DSM 9987</strain>
    </source>
</reference>
<dbReference type="InterPro" id="IPR004446">
    <property type="entry name" value="Heptose_bisP_phosphatase"/>
</dbReference>